<feature type="domain" description="Capsule synthesis protein CapA" evidence="4">
    <location>
        <begin position="139"/>
        <end position="378"/>
    </location>
</feature>
<protein>
    <submittedName>
        <fullName evidence="5">CapA family protein</fullName>
    </submittedName>
</protein>
<keyword evidence="6" id="KW-1185">Reference proteome</keyword>
<dbReference type="EMBL" id="VSDO01000001">
    <property type="protein sequence ID" value="TYA14859.1"/>
    <property type="molecule type" value="Genomic_DNA"/>
</dbReference>
<dbReference type="InterPro" id="IPR029052">
    <property type="entry name" value="Metallo-depent_PP-like"/>
</dbReference>
<dbReference type="RefSeq" id="WP_148450452.1">
    <property type="nucleotide sequence ID" value="NZ_VSDO01000001.1"/>
</dbReference>
<keyword evidence="3" id="KW-1133">Transmembrane helix</keyword>
<dbReference type="InterPro" id="IPR019079">
    <property type="entry name" value="Capsule_synth_CapA"/>
</dbReference>
<dbReference type="PANTHER" id="PTHR33393">
    <property type="entry name" value="POLYGLUTAMINE SYNTHESIS ACCESSORY PROTEIN RV0574C-RELATED"/>
    <property type="match status" value="1"/>
</dbReference>
<evidence type="ECO:0000256" key="2">
    <source>
        <dbReference type="SAM" id="MobiDB-lite"/>
    </source>
</evidence>
<dbReference type="OrthoDB" id="9810906at2"/>
<feature type="region of interest" description="Disordered" evidence="2">
    <location>
        <begin position="51"/>
        <end position="133"/>
    </location>
</feature>
<sequence length="451" mass="48839">MYPPRSEKHKKKKSEKQRRQIRFWMGVNVSLILIIAVLGLYFVLGEREMNGTSGEDSGQAAGAPAGEQIPGNDEASRTDDEPSNGEPASPEEDRNPETAANDEPSKDPAKVDEPQTVGEDEAGSEADREREVDSGERLLIHFAGDTIFSSKVAEKLEKEGYDYPYRYVRDLFQNDDLSVVNLETPVTDGGTAAENKTFVFKSSPKALPELAKAGVEAVNLANNHTLDQGVEGLLDTIAHLKESKLHFVGAGKNSTEAYAPVYIERKGIVIALCGFTRVIPESHWAAGKGPGVAAAYDASQAVKAIQSARKKADLVLVSVHWGKERTTKLEEHQTSLAHQFIDAGADLVIGGHPHVLQGLENYKGKWIAYSTGNFIFTKSKDPKTWETAVFAAECSRSGNCDLKLIPYKTELGQPVPMTEEEGAKLLKEVESFSPGVSIGASGKVSLANGSE</sequence>
<evidence type="ECO:0000259" key="4">
    <source>
        <dbReference type="SMART" id="SM00854"/>
    </source>
</evidence>
<evidence type="ECO:0000313" key="6">
    <source>
        <dbReference type="Proteomes" id="UP000325218"/>
    </source>
</evidence>
<dbReference type="CDD" id="cd07381">
    <property type="entry name" value="MPP_CapA"/>
    <property type="match status" value="1"/>
</dbReference>
<name>A0A5D0CXT9_9BACL</name>
<dbReference type="Pfam" id="PF09587">
    <property type="entry name" value="PGA_cap"/>
    <property type="match status" value="1"/>
</dbReference>
<dbReference type="Proteomes" id="UP000325218">
    <property type="component" value="Unassembled WGS sequence"/>
</dbReference>
<feature type="transmembrane region" description="Helical" evidence="3">
    <location>
        <begin position="21"/>
        <end position="44"/>
    </location>
</feature>
<dbReference type="Gene3D" id="3.60.21.10">
    <property type="match status" value="1"/>
</dbReference>
<organism evidence="5 6">
    <name type="scientific">Paenibacillus faecis</name>
    <dbReference type="NCBI Taxonomy" id="862114"/>
    <lineage>
        <taxon>Bacteria</taxon>
        <taxon>Bacillati</taxon>
        <taxon>Bacillota</taxon>
        <taxon>Bacilli</taxon>
        <taxon>Bacillales</taxon>
        <taxon>Paenibacillaceae</taxon>
        <taxon>Paenibacillus</taxon>
    </lineage>
</organism>
<dbReference type="InterPro" id="IPR052169">
    <property type="entry name" value="CW_Biosynth-Accessory"/>
</dbReference>
<evidence type="ECO:0000313" key="5">
    <source>
        <dbReference type="EMBL" id="TYA14859.1"/>
    </source>
</evidence>
<feature type="compositionally biased region" description="Basic and acidic residues" evidence="2">
    <location>
        <begin position="103"/>
        <end position="113"/>
    </location>
</feature>
<proteinExistence type="inferred from homology"/>
<accession>A0A5D0CXT9</accession>
<keyword evidence="3" id="KW-0472">Membrane</keyword>
<evidence type="ECO:0000256" key="3">
    <source>
        <dbReference type="SAM" id="Phobius"/>
    </source>
</evidence>
<evidence type="ECO:0000256" key="1">
    <source>
        <dbReference type="ARBA" id="ARBA00005662"/>
    </source>
</evidence>
<gene>
    <name evidence="5" type="ORF">FRY98_04110</name>
</gene>
<reference evidence="5 6" key="1">
    <citation type="submission" date="2019-08" db="EMBL/GenBank/DDBJ databases">
        <title>Genome sequencing of Paenibacillus faecis DSM 23593(T).</title>
        <authorList>
            <person name="Kook J.-K."/>
            <person name="Park S.-N."/>
            <person name="Lim Y.K."/>
        </authorList>
    </citation>
    <scope>NUCLEOTIDE SEQUENCE [LARGE SCALE GENOMIC DNA]</scope>
    <source>
        <strain evidence="5 6">DSM 23593</strain>
    </source>
</reference>
<keyword evidence="3" id="KW-0812">Transmembrane</keyword>
<dbReference type="SMART" id="SM00854">
    <property type="entry name" value="PGA_cap"/>
    <property type="match status" value="1"/>
</dbReference>
<dbReference type="AlphaFoldDB" id="A0A5D0CXT9"/>
<comment type="similarity">
    <text evidence="1">Belongs to the CapA family.</text>
</comment>
<dbReference type="PANTHER" id="PTHR33393:SF13">
    <property type="entry name" value="PGA BIOSYNTHESIS PROTEIN CAPA"/>
    <property type="match status" value="1"/>
</dbReference>
<comment type="caution">
    <text evidence="5">The sequence shown here is derived from an EMBL/GenBank/DDBJ whole genome shotgun (WGS) entry which is preliminary data.</text>
</comment>
<dbReference type="SUPFAM" id="SSF56300">
    <property type="entry name" value="Metallo-dependent phosphatases"/>
    <property type="match status" value="1"/>
</dbReference>